<proteinExistence type="predicted"/>
<keyword evidence="2" id="KW-1185">Reference proteome</keyword>
<reference evidence="1 2" key="1">
    <citation type="submission" date="2019-06" db="EMBL/GenBank/DDBJ databases">
        <authorList>
            <person name="Li F."/>
        </authorList>
    </citation>
    <scope>NUCLEOTIDE SEQUENCE [LARGE SCALE GENOMIC DNA]</scope>
    <source>
        <strain evidence="1 2">10F1D-1</strain>
    </source>
</reference>
<dbReference type="EMBL" id="VHQG01000001">
    <property type="protein sequence ID" value="TPW77762.1"/>
    <property type="molecule type" value="Genomic_DNA"/>
</dbReference>
<name>A0A506Y6T5_9MICO</name>
<accession>A0A506Y6T5</accession>
<evidence type="ECO:0000313" key="1">
    <source>
        <dbReference type="EMBL" id="TPW77762.1"/>
    </source>
</evidence>
<sequence length="79" mass="8467">MVATIEQLEARLRLAKRVQEQLATWNDAPPRIDADDWSGPAAALHEKTAEKLRAQLSSATTAAGDAVLRATTDLADARG</sequence>
<dbReference type="Proteomes" id="UP000316252">
    <property type="component" value="Unassembled WGS sequence"/>
</dbReference>
<evidence type="ECO:0000313" key="2">
    <source>
        <dbReference type="Proteomes" id="UP000316252"/>
    </source>
</evidence>
<dbReference type="OrthoDB" id="7067273at2"/>
<dbReference type="RefSeq" id="WP_141162288.1">
    <property type="nucleotide sequence ID" value="NZ_VHQG01000001.1"/>
</dbReference>
<gene>
    <name evidence="1" type="ORF">FJ657_03685</name>
</gene>
<comment type="caution">
    <text evidence="1">The sequence shown here is derived from an EMBL/GenBank/DDBJ whole genome shotgun (WGS) entry which is preliminary data.</text>
</comment>
<protein>
    <submittedName>
        <fullName evidence="1">Uncharacterized protein</fullName>
    </submittedName>
</protein>
<dbReference type="AlphaFoldDB" id="A0A506Y6T5"/>
<organism evidence="1 2">
    <name type="scientific">Schumannella soli</name>
    <dbReference type="NCBI Taxonomy" id="2590779"/>
    <lineage>
        <taxon>Bacteria</taxon>
        <taxon>Bacillati</taxon>
        <taxon>Actinomycetota</taxon>
        <taxon>Actinomycetes</taxon>
        <taxon>Micrococcales</taxon>
        <taxon>Microbacteriaceae</taxon>
        <taxon>Schumannella</taxon>
    </lineage>
</organism>